<sequence length="258" mass="29157">MDLSFRSLISPALLNKDLEESLLLLNPDWHWQQRTTGISLASITDSTDWLQEQIQDFKQQEQVPTAKIAATLVHKRLMAQLLSPLVAVNVLTEQHPQANLSDIYWDSEYGLSWDKAAFSDSSRPFSEWLNTWLQTLFSIFRHECGVPPRVFWGNCALAISAPWSRLISGLNHADLHAQQITGQAVIRSVTAYFKPLLPELQQALTWLDIDVGCHSIAIPRRNSCCLKYRLPSTGNSLCGTCNRRSVAEQISLVKSRFP</sequence>
<name>A0AAW7Y7P9_9GAMM</name>
<reference evidence="1" key="1">
    <citation type="submission" date="2023-07" db="EMBL/GenBank/DDBJ databases">
        <title>Genome content predicts the carbon catabolic preferences of heterotrophic bacteria.</title>
        <authorList>
            <person name="Gralka M."/>
        </authorList>
    </citation>
    <scope>NUCLEOTIDE SEQUENCE</scope>
    <source>
        <strain evidence="1">G2M05</strain>
    </source>
</reference>
<gene>
    <name evidence="1" type="ORF">Q4568_15700</name>
</gene>
<proteinExistence type="predicted"/>
<protein>
    <submittedName>
        <fullName evidence="1">(2Fe-2S)-binding protein</fullName>
    </submittedName>
</protein>
<organism evidence="1 2">
    <name type="scientific">Photobacterium sanguinicancri</name>
    <dbReference type="NCBI Taxonomy" id="875932"/>
    <lineage>
        <taxon>Bacteria</taxon>
        <taxon>Pseudomonadati</taxon>
        <taxon>Pseudomonadota</taxon>
        <taxon>Gammaproteobacteria</taxon>
        <taxon>Vibrionales</taxon>
        <taxon>Vibrionaceae</taxon>
        <taxon>Photobacterium</taxon>
    </lineage>
</organism>
<accession>A0AAW7Y7P9</accession>
<comment type="caution">
    <text evidence="1">The sequence shown here is derived from an EMBL/GenBank/DDBJ whole genome shotgun (WGS) entry which is preliminary data.</text>
</comment>
<dbReference type="AlphaFoldDB" id="A0AAW7Y7P9"/>
<dbReference type="EMBL" id="JAUOPU010000018">
    <property type="protein sequence ID" value="MDO6543990.1"/>
    <property type="molecule type" value="Genomic_DNA"/>
</dbReference>
<dbReference type="RefSeq" id="WP_303500413.1">
    <property type="nucleotide sequence ID" value="NZ_JAUOPU010000018.1"/>
</dbReference>
<evidence type="ECO:0000313" key="2">
    <source>
        <dbReference type="Proteomes" id="UP001170624"/>
    </source>
</evidence>
<dbReference type="Proteomes" id="UP001170624">
    <property type="component" value="Unassembled WGS sequence"/>
</dbReference>
<evidence type="ECO:0000313" key="1">
    <source>
        <dbReference type="EMBL" id="MDO6543990.1"/>
    </source>
</evidence>